<dbReference type="InterPro" id="IPR036217">
    <property type="entry name" value="MethylDNA_cys_MeTrfase_DNAb"/>
</dbReference>
<reference evidence="11 12" key="1">
    <citation type="submission" date="2018-08" db="EMBL/GenBank/DDBJ databases">
        <title>A genome reference for cultivated species of the human gut microbiota.</title>
        <authorList>
            <person name="Zou Y."/>
            <person name="Xue W."/>
            <person name="Luo G."/>
        </authorList>
    </citation>
    <scope>NUCLEOTIDE SEQUENCE [LARGE SCALE GENOMIC DNA]</scope>
    <source>
        <strain evidence="11 12">AM25-21AC</strain>
    </source>
</reference>
<evidence type="ECO:0000256" key="3">
    <source>
        <dbReference type="ARBA" id="ARBA00022490"/>
    </source>
</evidence>
<feature type="domain" description="Methylated-DNA-[protein]-cysteine S-methyltransferase DNA binding" evidence="10">
    <location>
        <begin position="75"/>
        <end position="154"/>
    </location>
</feature>
<dbReference type="GO" id="GO:0006307">
    <property type="term" value="P:DNA alkylation repair"/>
    <property type="evidence" value="ECO:0007669"/>
    <property type="project" value="UniProtKB-UniRule"/>
</dbReference>
<comment type="catalytic activity">
    <reaction evidence="1 9">
        <text>a 4-O-methyl-thymidine in DNA + L-cysteinyl-[protein] = a thymidine in DNA + S-methyl-L-cysteinyl-[protein]</text>
        <dbReference type="Rhea" id="RHEA:53428"/>
        <dbReference type="Rhea" id="RHEA-COMP:10131"/>
        <dbReference type="Rhea" id="RHEA-COMP:10132"/>
        <dbReference type="Rhea" id="RHEA-COMP:13555"/>
        <dbReference type="Rhea" id="RHEA-COMP:13556"/>
        <dbReference type="ChEBI" id="CHEBI:29950"/>
        <dbReference type="ChEBI" id="CHEBI:82612"/>
        <dbReference type="ChEBI" id="CHEBI:137386"/>
        <dbReference type="ChEBI" id="CHEBI:137387"/>
        <dbReference type="EC" id="2.1.1.63"/>
    </reaction>
</comment>
<dbReference type="EMBL" id="QRHE01000014">
    <property type="protein sequence ID" value="RHF50535.1"/>
    <property type="molecule type" value="Genomic_DNA"/>
</dbReference>
<accession>A0A414NUT6</accession>
<dbReference type="InterPro" id="IPR001497">
    <property type="entry name" value="MethylDNA_cys_MeTrfase_AS"/>
</dbReference>
<evidence type="ECO:0000256" key="5">
    <source>
        <dbReference type="ARBA" id="ARBA00022679"/>
    </source>
</evidence>
<dbReference type="Pfam" id="PF01035">
    <property type="entry name" value="DNA_binding_1"/>
    <property type="match status" value="1"/>
</dbReference>
<evidence type="ECO:0000256" key="7">
    <source>
        <dbReference type="ARBA" id="ARBA00023204"/>
    </source>
</evidence>
<dbReference type="HAMAP" id="MF_00772">
    <property type="entry name" value="OGT"/>
    <property type="match status" value="1"/>
</dbReference>
<comment type="caution">
    <text evidence="11">The sequence shown here is derived from an EMBL/GenBank/DDBJ whole genome shotgun (WGS) entry which is preliminary data.</text>
</comment>
<dbReference type="AlphaFoldDB" id="A0A414NUT6"/>
<dbReference type="PANTHER" id="PTHR10815:SF5">
    <property type="entry name" value="METHYLATED-DNA--PROTEIN-CYSTEINE METHYLTRANSFERASE"/>
    <property type="match status" value="1"/>
</dbReference>
<dbReference type="GO" id="GO:0032259">
    <property type="term" value="P:methylation"/>
    <property type="evidence" value="ECO:0007669"/>
    <property type="project" value="UniProtKB-KW"/>
</dbReference>
<dbReference type="SUPFAM" id="SSF53155">
    <property type="entry name" value="Methylated DNA-protein cysteine methyltransferase domain"/>
    <property type="match status" value="1"/>
</dbReference>
<dbReference type="EC" id="2.1.1.63" evidence="9"/>
<keyword evidence="7 9" id="KW-0234">DNA repair</keyword>
<comment type="catalytic activity">
    <reaction evidence="8 9">
        <text>a 6-O-methyl-2'-deoxyguanosine in DNA + L-cysteinyl-[protein] = S-methyl-L-cysteinyl-[protein] + a 2'-deoxyguanosine in DNA</text>
        <dbReference type="Rhea" id="RHEA:24000"/>
        <dbReference type="Rhea" id="RHEA-COMP:10131"/>
        <dbReference type="Rhea" id="RHEA-COMP:10132"/>
        <dbReference type="Rhea" id="RHEA-COMP:11367"/>
        <dbReference type="Rhea" id="RHEA-COMP:11368"/>
        <dbReference type="ChEBI" id="CHEBI:29950"/>
        <dbReference type="ChEBI" id="CHEBI:82612"/>
        <dbReference type="ChEBI" id="CHEBI:85445"/>
        <dbReference type="ChEBI" id="CHEBI:85448"/>
        <dbReference type="EC" id="2.1.1.63"/>
    </reaction>
</comment>
<dbReference type="SUPFAM" id="SSF46767">
    <property type="entry name" value="Methylated DNA-protein cysteine methyltransferase, C-terminal domain"/>
    <property type="match status" value="1"/>
</dbReference>
<gene>
    <name evidence="11" type="ORF">DW674_10800</name>
</gene>
<dbReference type="GO" id="GO:0005737">
    <property type="term" value="C:cytoplasm"/>
    <property type="evidence" value="ECO:0007669"/>
    <property type="project" value="UniProtKB-SubCell"/>
</dbReference>
<keyword evidence="3 9" id="KW-0963">Cytoplasm</keyword>
<evidence type="ECO:0000313" key="11">
    <source>
        <dbReference type="EMBL" id="RHF50535.1"/>
    </source>
</evidence>
<dbReference type="NCBIfam" id="TIGR00589">
    <property type="entry name" value="ogt"/>
    <property type="match status" value="1"/>
</dbReference>
<dbReference type="InterPro" id="IPR036631">
    <property type="entry name" value="MGMT_N_sf"/>
</dbReference>
<protein>
    <recommendedName>
        <fullName evidence="9">Methylated-DNA--protein-cysteine methyltransferase</fullName>
        <ecNumber evidence="9">2.1.1.63</ecNumber>
    </recommendedName>
    <alternativeName>
        <fullName evidence="9">6-O-methylguanine-DNA methyltransferase</fullName>
        <shortName evidence="9">MGMT</shortName>
    </alternativeName>
    <alternativeName>
        <fullName evidence="9">O-6-methylguanine-DNA-alkyltransferase</fullName>
    </alternativeName>
</protein>
<sequence>MEQRKEKHIGIYACPFGFFRIVEEEGAVVAIDVVKERQGEEAPSEVTDLAARELAEYLAGERQVFTFPYRLVGTPFRLKVWRELEKVPYGETTTYKKLAEAIGRPGAYHAVGGAVGANPLSIVVPCHRVIGTDGSLTGYAWGLPMKEALLDLERH</sequence>
<comment type="function">
    <text evidence="9">Involved in the cellular defense against the biological effects of O6-methylguanine (O6-MeG) and O4-methylthymine (O4-MeT) in DNA. Repairs the methylated nucleobase in DNA by stoichiometrically transferring the methyl group to a cysteine residue in the enzyme. This is a suicide reaction: the enzyme is irreversibly inactivated.</text>
</comment>
<comment type="miscellaneous">
    <text evidence="9">This enzyme catalyzes only one turnover and therefore is not strictly catalytic. According to one definition, an enzyme is a biocatalyst that acts repeatedly and over many reaction cycles.</text>
</comment>
<dbReference type="InterPro" id="IPR023546">
    <property type="entry name" value="MGMT"/>
</dbReference>
<comment type="similarity">
    <text evidence="2 9">Belongs to the MGMT family.</text>
</comment>
<dbReference type="PANTHER" id="PTHR10815">
    <property type="entry name" value="METHYLATED-DNA--PROTEIN-CYSTEINE METHYLTRANSFERASE"/>
    <property type="match status" value="1"/>
</dbReference>
<comment type="subcellular location">
    <subcellularLocation>
        <location evidence="9">Cytoplasm</location>
    </subcellularLocation>
</comment>
<dbReference type="PROSITE" id="PS00374">
    <property type="entry name" value="MGMT"/>
    <property type="match status" value="1"/>
</dbReference>
<keyword evidence="6 9" id="KW-0227">DNA damage</keyword>
<dbReference type="Gene3D" id="1.10.10.10">
    <property type="entry name" value="Winged helix-like DNA-binding domain superfamily/Winged helix DNA-binding domain"/>
    <property type="match status" value="1"/>
</dbReference>
<organism evidence="11 12">
    <name type="scientific">Mitsuokella multacida</name>
    <dbReference type="NCBI Taxonomy" id="52226"/>
    <lineage>
        <taxon>Bacteria</taxon>
        <taxon>Bacillati</taxon>
        <taxon>Bacillota</taxon>
        <taxon>Negativicutes</taxon>
        <taxon>Selenomonadales</taxon>
        <taxon>Selenomonadaceae</taxon>
        <taxon>Mitsuokella</taxon>
    </lineage>
</organism>
<dbReference type="Proteomes" id="UP000283442">
    <property type="component" value="Unassembled WGS sequence"/>
</dbReference>
<dbReference type="FunFam" id="1.10.10.10:FF:000214">
    <property type="entry name" value="Methylated-DNA--protein-cysteine methyltransferase"/>
    <property type="match status" value="1"/>
</dbReference>
<proteinExistence type="inferred from homology"/>
<dbReference type="InterPro" id="IPR014048">
    <property type="entry name" value="MethylDNA_cys_MeTrfase_DNA-bd"/>
</dbReference>
<evidence type="ECO:0000256" key="1">
    <source>
        <dbReference type="ARBA" id="ARBA00001286"/>
    </source>
</evidence>
<dbReference type="InterPro" id="IPR036388">
    <property type="entry name" value="WH-like_DNA-bd_sf"/>
</dbReference>
<dbReference type="GO" id="GO:0003908">
    <property type="term" value="F:methylated-DNA-[protein]-cysteine S-methyltransferase activity"/>
    <property type="evidence" value="ECO:0007669"/>
    <property type="project" value="UniProtKB-UniRule"/>
</dbReference>
<evidence type="ECO:0000256" key="9">
    <source>
        <dbReference type="HAMAP-Rule" id="MF_00772"/>
    </source>
</evidence>
<evidence type="ECO:0000256" key="6">
    <source>
        <dbReference type="ARBA" id="ARBA00022763"/>
    </source>
</evidence>
<keyword evidence="5 9" id="KW-0808">Transferase</keyword>
<feature type="active site" description="Nucleophile; methyl group acceptor" evidence="9">
    <location>
        <position position="126"/>
    </location>
</feature>
<dbReference type="OrthoDB" id="9802228at2"/>
<dbReference type="CDD" id="cd06445">
    <property type="entry name" value="ATase"/>
    <property type="match status" value="1"/>
</dbReference>
<evidence type="ECO:0000259" key="10">
    <source>
        <dbReference type="Pfam" id="PF01035"/>
    </source>
</evidence>
<name>A0A414NUT6_9FIRM</name>
<dbReference type="Gene3D" id="3.30.160.70">
    <property type="entry name" value="Methylated DNA-protein cysteine methyltransferase domain"/>
    <property type="match status" value="1"/>
</dbReference>
<evidence type="ECO:0000256" key="4">
    <source>
        <dbReference type="ARBA" id="ARBA00022603"/>
    </source>
</evidence>
<keyword evidence="4 9" id="KW-0489">Methyltransferase</keyword>
<evidence type="ECO:0000256" key="2">
    <source>
        <dbReference type="ARBA" id="ARBA00008711"/>
    </source>
</evidence>
<evidence type="ECO:0000256" key="8">
    <source>
        <dbReference type="ARBA" id="ARBA00049348"/>
    </source>
</evidence>
<dbReference type="RefSeq" id="WP_118176844.1">
    <property type="nucleotide sequence ID" value="NZ_CAMKFF010000015.1"/>
</dbReference>
<evidence type="ECO:0000313" key="12">
    <source>
        <dbReference type="Proteomes" id="UP000283442"/>
    </source>
</evidence>